<comment type="caution">
    <text evidence="2">The sequence shown here is derived from an EMBL/GenBank/DDBJ whole genome shotgun (WGS) entry which is preliminary data.</text>
</comment>
<dbReference type="Proteomes" id="UP000183760">
    <property type="component" value="Unassembled WGS sequence"/>
</dbReference>
<evidence type="ECO:0000313" key="5">
    <source>
        <dbReference type="Proteomes" id="UP000321514"/>
    </source>
</evidence>
<protein>
    <submittedName>
        <fullName evidence="2">Ornithine cyclodeaminase</fullName>
    </submittedName>
</protein>
<dbReference type="PIRSF" id="PIRSF001439">
    <property type="entry name" value="CryM"/>
    <property type="match status" value="1"/>
</dbReference>
<evidence type="ECO:0000313" key="2">
    <source>
        <dbReference type="EMBL" id="GEN09172.1"/>
    </source>
</evidence>
<dbReference type="RefSeq" id="WP_245772371.1">
    <property type="nucleotide sequence ID" value="NZ_BJXR01000033.1"/>
</dbReference>
<dbReference type="InterPro" id="IPR036291">
    <property type="entry name" value="NAD(P)-bd_dom_sf"/>
</dbReference>
<dbReference type="EMBL" id="FOIB01000005">
    <property type="protein sequence ID" value="SEU16060.1"/>
    <property type="molecule type" value="Genomic_DNA"/>
</dbReference>
<reference evidence="2 5" key="2">
    <citation type="submission" date="2019-07" db="EMBL/GenBank/DDBJ databases">
        <title>Whole genome shotgun sequence of Myxococcus fulvus NBRC 100333.</title>
        <authorList>
            <person name="Hosoyama A."/>
            <person name="Uohara A."/>
            <person name="Ohji S."/>
            <person name="Ichikawa N."/>
        </authorList>
    </citation>
    <scope>NUCLEOTIDE SEQUENCE [LARGE SCALE GENOMIC DNA]</scope>
    <source>
        <strain evidence="2 5">NBRC 100333</strain>
    </source>
</reference>
<gene>
    <name evidence="2" type="ORF">MFU01_42090</name>
    <name evidence="3" type="ORF">SAMN05443572_105427</name>
</gene>
<feature type="region of interest" description="Disordered" evidence="1">
    <location>
        <begin position="345"/>
        <end position="366"/>
    </location>
</feature>
<dbReference type="GO" id="GO:0005737">
    <property type="term" value="C:cytoplasm"/>
    <property type="evidence" value="ECO:0007669"/>
    <property type="project" value="TreeGrafter"/>
</dbReference>
<reference evidence="3 4" key="1">
    <citation type="submission" date="2016-10" db="EMBL/GenBank/DDBJ databases">
        <authorList>
            <person name="Varghese N."/>
            <person name="Submissions S."/>
        </authorList>
    </citation>
    <scope>NUCLEOTIDE SEQUENCE [LARGE SCALE GENOMIC DNA]</scope>
    <source>
        <strain evidence="3 4">DSM 16525</strain>
    </source>
</reference>
<dbReference type="PANTHER" id="PTHR13812">
    <property type="entry name" value="KETIMINE REDUCTASE MU-CRYSTALLIN"/>
    <property type="match status" value="1"/>
</dbReference>
<dbReference type="Gene3D" id="3.30.1780.10">
    <property type="entry name" value="ornithine cyclodeaminase, domain 1"/>
    <property type="match status" value="1"/>
</dbReference>
<organism evidence="2 5">
    <name type="scientific">Myxococcus fulvus</name>
    <dbReference type="NCBI Taxonomy" id="33"/>
    <lineage>
        <taxon>Bacteria</taxon>
        <taxon>Pseudomonadati</taxon>
        <taxon>Myxococcota</taxon>
        <taxon>Myxococcia</taxon>
        <taxon>Myxococcales</taxon>
        <taxon>Cystobacterineae</taxon>
        <taxon>Myxococcaceae</taxon>
        <taxon>Myxococcus</taxon>
    </lineage>
</organism>
<evidence type="ECO:0000313" key="4">
    <source>
        <dbReference type="Proteomes" id="UP000183760"/>
    </source>
</evidence>
<dbReference type="Pfam" id="PF02423">
    <property type="entry name" value="OCD_Mu_crystall"/>
    <property type="match status" value="1"/>
</dbReference>
<dbReference type="PANTHER" id="PTHR13812:SF19">
    <property type="entry name" value="KETIMINE REDUCTASE MU-CRYSTALLIN"/>
    <property type="match status" value="1"/>
</dbReference>
<dbReference type="Proteomes" id="UP000321514">
    <property type="component" value="Unassembled WGS sequence"/>
</dbReference>
<dbReference type="SUPFAM" id="SSF51735">
    <property type="entry name" value="NAD(P)-binding Rossmann-fold domains"/>
    <property type="match status" value="1"/>
</dbReference>
<dbReference type="InterPro" id="IPR023401">
    <property type="entry name" value="ODC_N"/>
</dbReference>
<name>A0A511T6N2_MYXFU</name>
<dbReference type="STRING" id="1334629.MFUL124B02_27410"/>
<accession>A0A511T6N2</accession>
<dbReference type="AlphaFoldDB" id="A0A511T6N2"/>
<feature type="compositionally biased region" description="Low complexity" evidence="1">
    <location>
        <begin position="345"/>
        <end position="359"/>
    </location>
</feature>
<evidence type="ECO:0000313" key="3">
    <source>
        <dbReference type="EMBL" id="SEU16060.1"/>
    </source>
</evidence>
<proteinExistence type="predicted"/>
<sequence length="366" mass="39662">MKTLLVTQADLRRLVHEVGIDVLMDRVIESVETAFRTFDLARTELRQREGFTLRNARTGVLEWMPVMRQGESVTIKVVGYNPMNPRHYGVPTIIATNSVYDCATGHLTALVDGVLATALRTGAASAIASRHLAHPESRVLGLVGAGAQAVTQLHALSRLFSIEKVLVFDVDSVAQRSFAGRAAFLGLDVRAVPLETVEAEADIVCTVTSVGVGEGPVLEDGRLKPWVHVNAVGSDLPGKLELPRSLLERSLVCPDFLPQALVEGECQQLRPEQIGPGIIEVVQHPERFGEWRERSTVFDSTGFSLEDEAVTGVLIELARRHGLGLDVELECLAGDAMNPYDLLLPEHQGQPGQGAPEGARPSIRVA</sequence>
<dbReference type="Gene3D" id="3.40.50.720">
    <property type="entry name" value="NAD(P)-binding Rossmann-like Domain"/>
    <property type="match status" value="1"/>
</dbReference>
<keyword evidence="4" id="KW-1185">Reference proteome</keyword>
<evidence type="ECO:0000256" key="1">
    <source>
        <dbReference type="SAM" id="MobiDB-lite"/>
    </source>
</evidence>
<dbReference type="EMBL" id="BJXR01000033">
    <property type="protein sequence ID" value="GEN09172.1"/>
    <property type="molecule type" value="Genomic_DNA"/>
</dbReference>
<dbReference type="InterPro" id="IPR003462">
    <property type="entry name" value="ODC_Mu_crystall"/>
</dbReference>